<dbReference type="PANTHER" id="PTHR35807">
    <property type="entry name" value="TRANSCRIPTIONAL REGULATOR REDD-RELATED"/>
    <property type="match status" value="1"/>
</dbReference>
<keyword evidence="2" id="KW-0805">Transcription regulation</keyword>
<dbReference type="InterPro" id="IPR051677">
    <property type="entry name" value="AfsR-DnrI-RedD_regulator"/>
</dbReference>
<accession>A0A9Q3ZBS8</accession>
<dbReference type="InterPro" id="IPR011990">
    <property type="entry name" value="TPR-like_helical_dom_sf"/>
</dbReference>
<dbReference type="Gene3D" id="1.25.40.10">
    <property type="entry name" value="Tetratricopeptide repeat domain"/>
    <property type="match status" value="1"/>
</dbReference>
<gene>
    <name evidence="5" type="ORF">LJ657_36100</name>
</gene>
<protein>
    <submittedName>
        <fullName evidence="5">AfsR/SARP family transcriptional regulator</fullName>
    </submittedName>
</protein>
<evidence type="ECO:0000256" key="2">
    <source>
        <dbReference type="ARBA" id="ARBA00023015"/>
    </source>
</evidence>
<evidence type="ECO:0000259" key="4">
    <source>
        <dbReference type="SMART" id="SM01043"/>
    </source>
</evidence>
<dbReference type="EMBL" id="JAJSBI010000024">
    <property type="protein sequence ID" value="MCD9878937.1"/>
    <property type="molecule type" value="Genomic_DNA"/>
</dbReference>
<feature type="domain" description="Bacterial transcriptional activator" evidence="4">
    <location>
        <begin position="21"/>
        <end position="166"/>
    </location>
</feature>
<organism evidence="5 6">
    <name type="scientific">Streptomyces guryensis</name>
    <dbReference type="NCBI Taxonomy" id="2886947"/>
    <lineage>
        <taxon>Bacteria</taxon>
        <taxon>Bacillati</taxon>
        <taxon>Actinomycetota</taxon>
        <taxon>Actinomycetes</taxon>
        <taxon>Kitasatosporales</taxon>
        <taxon>Streptomycetaceae</taxon>
        <taxon>Streptomyces</taxon>
    </lineage>
</organism>
<dbReference type="GO" id="GO:0000160">
    <property type="term" value="P:phosphorelay signal transduction system"/>
    <property type="evidence" value="ECO:0007669"/>
    <property type="project" value="UniProtKB-KW"/>
</dbReference>
<dbReference type="GO" id="GO:0006355">
    <property type="term" value="P:regulation of DNA-templated transcription"/>
    <property type="evidence" value="ECO:0007669"/>
    <property type="project" value="TreeGrafter"/>
</dbReference>
<dbReference type="PANTHER" id="PTHR35807:SF1">
    <property type="entry name" value="TRANSCRIPTIONAL REGULATOR REDD"/>
    <property type="match status" value="1"/>
</dbReference>
<keyword evidence="6" id="KW-1185">Reference proteome</keyword>
<keyword evidence="1" id="KW-0902">Two-component regulatory system</keyword>
<name>A0A9Q3ZBS8_9ACTN</name>
<dbReference type="RefSeq" id="WP_232653137.1">
    <property type="nucleotide sequence ID" value="NZ_JAJSBI010000024.1"/>
</dbReference>
<comment type="caution">
    <text evidence="5">The sequence shown here is derived from an EMBL/GenBank/DDBJ whole genome shotgun (WGS) entry which is preliminary data.</text>
</comment>
<evidence type="ECO:0000256" key="3">
    <source>
        <dbReference type="ARBA" id="ARBA00023163"/>
    </source>
</evidence>
<evidence type="ECO:0000313" key="6">
    <source>
        <dbReference type="Proteomes" id="UP001108029"/>
    </source>
</evidence>
<dbReference type="SMART" id="SM01043">
    <property type="entry name" value="BTAD"/>
    <property type="match status" value="1"/>
</dbReference>
<evidence type="ECO:0000313" key="5">
    <source>
        <dbReference type="EMBL" id="MCD9878937.1"/>
    </source>
</evidence>
<dbReference type="CDD" id="cd15831">
    <property type="entry name" value="BTAD"/>
    <property type="match status" value="1"/>
</dbReference>
<dbReference type="SUPFAM" id="SSF48452">
    <property type="entry name" value="TPR-like"/>
    <property type="match status" value="1"/>
</dbReference>
<reference evidence="5" key="1">
    <citation type="submission" date="2021-12" db="EMBL/GenBank/DDBJ databases">
        <authorList>
            <person name="Lee J.-H."/>
            <person name="Kim S.-B."/>
        </authorList>
    </citation>
    <scope>NUCLEOTIDE SEQUENCE</scope>
    <source>
        <strain evidence="5">NR30</strain>
    </source>
</reference>
<dbReference type="Proteomes" id="UP001108029">
    <property type="component" value="Unassembled WGS sequence"/>
</dbReference>
<keyword evidence="3" id="KW-0804">Transcription</keyword>
<dbReference type="AlphaFoldDB" id="A0A9Q3ZBS8"/>
<evidence type="ECO:0000256" key="1">
    <source>
        <dbReference type="ARBA" id="ARBA00023012"/>
    </source>
</evidence>
<dbReference type="GO" id="GO:0003677">
    <property type="term" value="F:DNA binding"/>
    <property type="evidence" value="ECO:0007669"/>
    <property type="project" value="TreeGrafter"/>
</dbReference>
<sequence length="171" mass="18949">MNDVLVTESGGYSLKVGIPELDLTSFEERVREGRAALGEGDAEAAGMLLNKALELFNGSVLENVPHGSVIEAQARRIEQLRLAVTEQCYELNLRMGRHHEVIGALSEIVETNPFHENFHALLMRALHQSGQRAEALRIYHVLRCRLNEELGLDPSPEVMALRQSILEPSAG</sequence>
<proteinExistence type="predicted"/>
<dbReference type="Pfam" id="PF03704">
    <property type="entry name" value="BTAD"/>
    <property type="match status" value="1"/>
</dbReference>
<dbReference type="InterPro" id="IPR005158">
    <property type="entry name" value="BTAD"/>
</dbReference>